<dbReference type="InterPro" id="IPR058192">
    <property type="entry name" value="WHD_ROQ1-like"/>
</dbReference>
<comment type="caution">
    <text evidence="10">The sequence shown here is derived from an EMBL/GenBank/DDBJ whole genome shotgun (WGS) entry which is preliminary data.</text>
</comment>
<dbReference type="Pfam" id="PF23282">
    <property type="entry name" value="WHD_ROQ1"/>
    <property type="match status" value="1"/>
</dbReference>
<dbReference type="Pfam" id="PF00931">
    <property type="entry name" value="NB-ARC"/>
    <property type="match status" value="1"/>
</dbReference>
<evidence type="ECO:0000313" key="10">
    <source>
        <dbReference type="EMBL" id="KAL1217707.1"/>
    </source>
</evidence>
<evidence type="ECO:0000256" key="3">
    <source>
        <dbReference type="ARBA" id="ARBA00022737"/>
    </source>
</evidence>
<dbReference type="InterPro" id="IPR042197">
    <property type="entry name" value="Apaf_helical"/>
</dbReference>
<dbReference type="InterPro" id="IPR011713">
    <property type="entry name" value="Leu-rich_rpt_3"/>
</dbReference>
<keyword evidence="5" id="KW-0611">Plant defense</keyword>
<sequence>MAPSYSSLNWLYDVFVSFRGEDIRVNFLSHVFKELDRKLITAFRDNEIKKSHSLSPELEKAIRSSKIAVVVFSKRYASSSWCLNELLEIVNCKDKTIIPIFYGVDPSHVRKQTEDFGKIFEETCKNNTKEVKNQWKKALTDVANMVGFDSANWDNEAKMIEEIAKDVLDKLLPTSSKDFDNFVGMEDHMAKMSELLQLESEEVRMVGIWGSSGIGKTTIARALFNQLSRNFQVSKFIDRAFVSKSKEIYSRSNPDDHNMKLHLQEHFLSEILGRKDIAIGHLGALGERLQHQKVLIIIDDLDDLMVLNVLADKTQWFGSGSRIIMVTNDKRLLKAHGIVHIYEVSLPTEECAREILCQSAFGKNSPPEGFEKLVVEVARHACSLPLGLTVLGSSLRGMDMEYWVDMLPRLQNSLEDKIEKTLKICYDGLGSEKDQAVFRHIACLFNHMEVTSIKSLLADSNLDVNIALRNLADKSLIHVNLDHVEMHSLLEKLGRKIVRTQSIDKPGKREFLVDQEDVCDVLNEGIGTQKVIGISLDISENHELDIHKSSFKGMRNLRFLKIYSKIYTAENEIRLHLPESFDYWPPKLKLLSWKRYPMSCMPSGFRLENLVKLEMQESKLEKLWEGVVSIPCLKEMDMWESHNLKEIPDLSRAINLEKLYLGYCSSLVELPSSLRNLNKLLELDMVCCNNLETLPTGFNLKSLHLLNLEGCRKLKTFPEFSTNIVSLVLNKTNIEEFPSILCLENLTELSISKNQRNGKKWEGMKPLTPFLAMLPPTLTKLQLSHIPSLVEIPSSLQNLNQLKDLKIEDCINLETLPIGINLKSLDRLDLTGCSRLRSFPEISTNISRLDLERSGIEEVPWRIENFSNLTDLNMRNCRRLKGVSLHISKLKHLKRVDFSDCGALTRVDLKREVEMEADNTASSSPEDSHVSRVEIKFTNCLNLDKEALLQPQSIIFDSMILPGEQVPSYFTHRTTGMSPLLDVSLSQPFFRFRVCAVVNAPDGVEIDVNCQFKDKNGNSFDSTVRPCDFMVTRKGCHDQLLISDCSIPLYEDNAPLAQLLNFDRVDMKILGWKFKDIIKGWGIRLLDECSSTEKRLGYPKSRPPHADTLLMRKSTDYMFRAISPSNVLSYITHRTTGNSLINIPLPHTSHSQPFFRVKVFALFDCNSSGQFSYFGICVSCRFRDRFGNHFDSPNLPHMFCRSENGTRSDVFECLFPLNEGIASLAQLNYDHVDIHFQLKNIYDSMVILREWGIRFFEDCEECDDSDKGSENDQFEECGDSDIGSETDQFEECGDSDIGSENADQFEECEERD</sequence>
<keyword evidence="6" id="KW-0520">NAD</keyword>
<accession>A0ABD1BKL9</accession>
<feature type="region of interest" description="Disordered" evidence="8">
    <location>
        <begin position="1263"/>
        <end position="1312"/>
    </location>
</feature>
<dbReference type="Proteomes" id="UP001558713">
    <property type="component" value="Unassembled WGS sequence"/>
</dbReference>
<dbReference type="PROSITE" id="PS50104">
    <property type="entry name" value="TIR"/>
    <property type="match status" value="1"/>
</dbReference>
<dbReference type="SUPFAM" id="SSF52540">
    <property type="entry name" value="P-loop containing nucleoside triphosphate hydrolases"/>
    <property type="match status" value="1"/>
</dbReference>
<dbReference type="Gene3D" id="1.10.8.430">
    <property type="entry name" value="Helical domain of apoptotic protease-activating factors"/>
    <property type="match status" value="1"/>
</dbReference>
<dbReference type="Gene3D" id="3.40.50.10140">
    <property type="entry name" value="Toll/interleukin-1 receptor homology (TIR) domain"/>
    <property type="match status" value="1"/>
</dbReference>
<keyword evidence="4" id="KW-0378">Hydrolase</keyword>
<dbReference type="SMART" id="SM00255">
    <property type="entry name" value="TIR"/>
    <property type="match status" value="1"/>
</dbReference>
<evidence type="ECO:0000256" key="6">
    <source>
        <dbReference type="ARBA" id="ARBA00023027"/>
    </source>
</evidence>
<dbReference type="SMART" id="SM00382">
    <property type="entry name" value="AAA"/>
    <property type="match status" value="1"/>
</dbReference>
<dbReference type="GO" id="GO:0006952">
    <property type="term" value="P:defense response"/>
    <property type="evidence" value="ECO:0007669"/>
    <property type="project" value="UniProtKB-KW"/>
</dbReference>
<dbReference type="FunFam" id="3.40.50.300:FF:001002">
    <property type="entry name" value="Disease resistance protein (TIR-NBS-LRR class)"/>
    <property type="match status" value="1"/>
</dbReference>
<dbReference type="InterPro" id="IPR000157">
    <property type="entry name" value="TIR_dom"/>
</dbReference>
<dbReference type="SUPFAM" id="SSF46785">
    <property type="entry name" value="Winged helix' DNA-binding domain"/>
    <property type="match status" value="1"/>
</dbReference>
<dbReference type="FunFam" id="1.10.8.430:FF:000002">
    <property type="entry name" value="Disease resistance protein (TIR-NBS-LRR class)"/>
    <property type="match status" value="1"/>
</dbReference>
<dbReference type="PRINTS" id="PR00364">
    <property type="entry name" value="DISEASERSIST"/>
</dbReference>
<dbReference type="EC" id="3.2.2.6" evidence="1"/>
<organism evidence="10 11">
    <name type="scientific">Cardamine amara subsp. amara</name>
    <dbReference type="NCBI Taxonomy" id="228776"/>
    <lineage>
        <taxon>Eukaryota</taxon>
        <taxon>Viridiplantae</taxon>
        <taxon>Streptophyta</taxon>
        <taxon>Embryophyta</taxon>
        <taxon>Tracheophyta</taxon>
        <taxon>Spermatophyta</taxon>
        <taxon>Magnoliopsida</taxon>
        <taxon>eudicotyledons</taxon>
        <taxon>Gunneridae</taxon>
        <taxon>Pentapetalae</taxon>
        <taxon>rosids</taxon>
        <taxon>malvids</taxon>
        <taxon>Brassicales</taxon>
        <taxon>Brassicaceae</taxon>
        <taxon>Cardamineae</taxon>
        <taxon>Cardamine</taxon>
    </lineage>
</organism>
<evidence type="ECO:0000256" key="1">
    <source>
        <dbReference type="ARBA" id="ARBA00011982"/>
    </source>
</evidence>
<dbReference type="Pfam" id="PF07725">
    <property type="entry name" value="LRR_3"/>
    <property type="match status" value="1"/>
</dbReference>
<reference evidence="10 11" key="1">
    <citation type="submission" date="2024-04" db="EMBL/GenBank/DDBJ databases">
        <title>Genome assembly C_amara_ONT_v2.</title>
        <authorList>
            <person name="Yant L."/>
            <person name="Moore C."/>
            <person name="Slenker M."/>
        </authorList>
    </citation>
    <scope>NUCLEOTIDE SEQUENCE [LARGE SCALE GENOMIC DNA]</scope>
    <source>
        <tissue evidence="10">Leaf</tissue>
    </source>
</reference>
<evidence type="ECO:0000256" key="4">
    <source>
        <dbReference type="ARBA" id="ARBA00022801"/>
    </source>
</evidence>
<protein>
    <recommendedName>
        <fullName evidence="1">ADP-ribosyl cyclase/cyclic ADP-ribose hydrolase</fullName>
        <ecNumber evidence="1">3.2.2.6</ecNumber>
    </recommendedName>
</protein>
<dbReference type="EMBL" id="JBANAX010000239">
    <property type="protein sequence ID" value="KAL1217707.1"/>
    <property type="molecule type" value="Genomic_DNA"/>
</dbReference>
<dbReference type="FunFam" id="3.80.10.10:FF:000386">
    <property type="entry name" value="Disease resistance protein RPS4"/>
    <property type="match status" value="1"/>
</dbReference>
<evidence type="ECO:0000256" key="2">
    <source>
        <dbReference type="ARBA" id="ARBA00022614"/>
    </source>
</evidence>
<dbReference type="InterPro" id="IPR036390">
    <property type="entry name" value="WH_DNA-bd_sf"/>
</dbReference>
<dbReference type="PANTHER" id="PTHR11017:SF228">
    <property type="entry name" value="ADP-RIBOSYL CYCLASE_CYCLIC ADP-RIBOSE HYDROLASE-RELATED"/>
    <property type="match status" value="1"/>
</dbReference>
<evidence type="ECO:0000256" key="8">
    <source>
        <dbReference type="SAM" id="MobiDB-lite"/>
    </source>
</evidence>
<dbReference type="SUPFAM" id="SSF52058">
    <property type="entry name" value="L domain-like"/>
    <property type="match status" value="1"/>
</dbReference>
<dbReference type="InterPro" id="IPR003593">
    <property type="entry name" value="AAA+_ATPase"/>
</dbReference>
<dbReference type="SUPFAM" id="SSF52200">
    <property type="entry name" value="Toll/Interleukin receptor TIR domain"/>
    <property type="match status" value="1"/>
</dbReference>
<dbReference type="InterPro" id="IPR027417">
    <property type="entry name" value="P-loop_NTPase"/>
</dbReference>
<gene>
    <name evidence="10" type="ORF">V5N11_029263</name>
</gene>
<dbReference type="GO" id="GO:0061809">
    <property type="term" value="F:NAD+ nucleosidase activity, cyclic ADP-ribose generating"/>
    <property type="evidence" value="ECO:0007669"/>
    <property type="project" value="UniProtKB-EC"/>
</dbReference>
<comment type="catalytic activity">
    <reaction evidence="7">
        <text>NAD(+) + H2O = ADP-D-ribose + nicotinamide + H(+)</text>
        <dbReference type="Rhea" id="RHEA:16301"/>
        <dbReference type="ChEBI" id="CHEBI:15377"/>
        <dbReference type="ChEBI" id="CHEBI:15378"/>
        <dbReference type="ChEBI" id="CHEBI:17154"/>
        <dbReference type="ChEBI" id="CHEBI:57540"/>
        <dbReference type="ChEBI" id="CHEBI:57967"/>
        <dbReference type="EC" id="3.2.2.6"/>
    </reaction>
    <physiologicalReaction direction="left-to-right" evidence="7">
        <dbReference type="Rhea" id="RHEA:16302"/>
    </physiologicalReaction>
</comment>
<dbReference type="InterPro" id="IPR032675">
    <property type="entry name" value="LRR_dom_sf"/>
</dbReference>
<name>A0ABD1BKL9_CARAN</name>
<evidence type="ECO:0000259" key="9">
    <source>
        <dbReference type="PROSITE" id="PS50104"/>
    </source>
</evidence>
<dbReference type="PANTHER" id="PTHR11017">
    <property type="entry name" value="LEUCINE-RICH REPEAT-CONTAINING PROTEIN"/>
    <property type="match status" value="1"/>
</dbReference>
<dbReference type="InterPro" id="IPR002182">
    <property type="entry name" value="NB-ARC"/>
</dbReference>
<keyword evidence="2" id="KW-0433">Leucine-rich repeat</keyword>
<feature type="compositionally biased region" description="Acidic residues" evidence="8">
    <location>
        <begin position="1303"/>
        <end position="1312"/>
    </location>
</feature>
<dbReference type="FunFam" id="3.40.50.10140:FF:000007">
    <property type="entry name" value="Disease resistance protein (TIR-NBS-LRR class)"/>
    <property type="match status" value="1"/>
</dbReference>
<evidence type="ECO:0000256" key="7">
    <source>
        <dbReference type="ARBA" id="ARBA00047304"/>
    </source>
</evidence>
<evidence type="ECO:0000256" key="5">
    <source>
        <dbReference type="ARBA" id="ARBA00022821"/>
    </source>
</evidence>
<dbReference type="Gene3D" id="3.40.50.300">
    <property type="entry name" value="P-loop containing nucleotide triphosphate hydrolases"/>
    <property type="match status" value="1"/>
</dbReference>
<evidence type="ECO:0000313" key="11">
    <source>
        <dbReference type="Proteomes" id="UP001558713"/>
    </source>
</evidence>
<keyword evidence="11" id="KW-1185">Reference proteome</keyword>
<dbReference type="InterPro" id="IPR044974">
    <property type="entry name" value="Disease_R_plants"/>
</dbReference>
<proteinExistence type="predicted"/>
<dbReference type="InterPro" id="IPR035897">
    <property type="entry name" value="Toll_tir_struct_dom_sf"/>
</dbReference>
<feature type="compositionally biased region" description="Acidic residues" evidence="8">
    <location>
        <begin position="1272"/>
        <end position="1294"/>
    </location>
</feature>
<dbReference type="Pfam" id="PF01582">
    <property type="entry name" value="TIR"/>
    <property type="match status" value="1"/>
</dbReference>
<feature type="domain" description="TIR" evidence="9">
    <location>
        <begin position="10"/>
        <end position="171"/>
    </location>
</feature>
<dbReference type="Gene3D" id="3.80.10.10">
    <property type="entry name" value="Ribonuclease Inhibitor"/>
    <property type="match status" value="3"/>
</dbReference>
<keyword evidence="3" id="KW-0677">Repeat</keyword>